<keyword evidence="2" id="KW-1185">Reference proteome</keyword>
<accession>A0A0S4L5Y6</accession>
<dbReference type="RefSeq" id="WP_090894176.1">
    <property type="nucleotide sequence ID" value="NZ_CZPZ01000001.1"/>
</dbReference>
<evidence type="ECO:0000313" key="2">
    <source>
        <dbReference type="Proteomes" id="UP000198736"/>
    </source>
</evidence>
<name>A0A0S4L5Y6_9BACT</name>
<evidence type="ECO:0000313" key="1">
    <source>
        <dbReference type="EMBL" id="CUS32122.1"/>
    </source>
</evidence>
<sequence>MNVKGFIIEDDQGREFMVVCEPPYRQLGGTFSLSGWQRRRLVPLQYTERELQEIVGGVLITLQDLFRSLPRRRGHGHVASFGNATARSLQESVKR</sequence>
<reference evidence="2" key="1">
    <citation type="submission" date="2015-10" db="EMBL/GenBank/DDBJ databases">
        <authorList>
            <person name="Luecker S."/>
            <person name="Luecker S."/>
        </authorList>
    </citation>
    <scope>NUCLEOTIDE SEQUENCE [LARGE SCALE GENOMIC DNA]</scope>
</reference>
<dbReference type="STRING" id="1742973.COMA2_10466"/>
<proteinExistence type="predicted"/>
<dbReference type="EMBL" id="CZPZ01000001">
    <property type="protein sequence ID" value="CUS32122.1"/>
    <property type="molecule type" value="Genomic_DNA"/>
</dbReference>
<gene>
    <name evidence="1" type="ORF">COMA2_10466</name>
</gene>
<dbReference type="AlphaFoldDB" id="A0A0S4L5Y6"/>
<organism evidence="1 2">
    <name type="scientific">Candidatus Nitrospira nitrificans</name>
    <dbReference type="NCBI Taxonomy" id="1742973"/>
    <lineage>
        <taxon>Bacteria</taxon>
        <taxon>Pseudomonadati</taxon>
        <taxon>Nitrospirota</taxon>
        <taxon>Nitrospiria</taxon>
        <taxon>Nitrospirales</taxon>
        <taxon>Nitrospiraceae</taxon>
        <taxon>Nitrospira</taxon>
    </lineage>
</organism>
<dbReference type="OrthoDB" id="9887019at2"/>
<dbReference type="Proteomes" id="UP000198736">
    <property type="component" value="Unassembled WGS sequence"/>
</dbReference>
<protein>
    <submittedName>
        <fullName evidence="1">Uncharacterized protein</fullName>
    </submittedName>
</protein>